<accession>A0AA39J184</accession>
<dbReference type="RefSeq" id="XP_060321523.1">
    <property type="nucleotide sequence ID" value="XM_060479338.1"/>
</dbReference>
<feature type="compositionally biased region" description="Polar residues" evidence="1">
    <location>
        <begin position="137"/>
        <end position="161"/>
    </location>
</feature>
<feature type="compositionally biased region" description="Pro residues" evidence="1">
    <location>
        <begin position="448"/>
        <end position="459"/>
    </location>
</feature>
<name>A0AA39J184_ARMTA</name>
<feature type="region of interest" description="Disordered" evidence="1">
    <location>
        <begin position="699"/>
        <end position="798"/>
    </location>
</feature>
<feature type="region of interest" description="Disordered" evidence="1">
    <location>
        <begin position="1"/>
        <end position="77"/>
    </location>
</feature>
<proteinExistence type="predicted"/>
<feature type="compositionally biased region" description="Basic and acidic residues" evidence="1">
    <location>
        <begin position="746"/>
        <end position="761"/>
    </location>
</feature>
<dbReference type="Proteomes" id="UP001175211">
    <property type="component" value="Unassembled WGS sequence"/>
</dbReference>
<evidence type="ECO:0000313" key="3">
    <source>
        <dbReference type="Proteomes" id="UP001175211"/>
    </source>
</evidence>
<gene>
    <name evidence="2" type="ORF">EV420DRAFT_1690994</name>
</gene>
<feature type="compositionally biased region" description="Low complexity" evidence="1">
    <location>
        <begin position="462"/>
        <end position="478"/>
    </location>
</feature>
<comment type="caution">
    <text evidence="2">The sequence shown here is derived from an EMBL/GenBank/DDBJ whole genome shotgun (WGS) entry which is preliminary data.</text>
</comment>
<feature type="compositionally biased region" description="Basic and acidic residues" evidence="1">
    <location>
        <begin position="699"/>
        <end position="716"/>
    </location>
</feature>
<feature type="region of interest" description="Disordered" evidence="1">
    <location>
        <begin position="442"/>
        <end position="486"/>
    </location>
</feature>
<dbReference type="EMBL" id="JAUEPS010000229">
    <property type="protein sequence ID" value="KAK0433392.1"/>
    <property type="molecule type" value="Genomic_DNA"/>
</dbReference>
<feature type="compositionally biased region" description="Pro residues" evidence="1">
    <location>
        <begin position="373"/>
        <end position="383"/>
    </location>
</feature>
<reference evidence="2" key="1">
    <citation type="submission" date="2023-06" db="EMBL/GenBank/DDBJ databases">
        <authorList>
            <consortium name="Lawrence Berkeley National Laboratory"/>
            <person name="Ahrendt S."/>
            <person name="Sahu N."/>
            <person name="Indic B."/>
            <person name="Wong-Bajracharya J."/>
            <person name="Merenyi Z."/>
            <person name="Ke H.-M."/>
            <person name="Monk M."/>
            <person name="Kocsube S."/>
            <person name="Drula E."/>
            <person name="Lipzen A."/>
            <person name="Balint B."/>
            <person name="Henrissat B."/>
            <person name="Andreopoulos B."/>
            <person name="Martin F.M."/>
            <person name="Harder C.B."/>
            <person name="Rigling D."/>
            <person name="Ford K.L."/>
            <person name="Foster G.D."/>
            <person name="Pangilinan J."/>
            <person name="Papanicolaou A."/>
            <person name="Barry K."/>
            <person name="LaButti K."/>
            <person name="Viragh M."/>
            <person name="Koriabine M."/>
            <person name="Yan M."/>
            <person name="Riley R."/>
            <person name="Champramary S."/>
            <person name="Plett K.L."/>
            <person name="Tsai I.J."/>
            <person name="Slot J."/>
            <person name="Sipos G."/>
            <person name="Plett J."/>
            <person name="Nagy L.G."/>
            <person name="Grigoriev I.V."/>
        </authorList>
    </citation>
    <scope>NUCLEOTIDE SEQUENCE</scope>
    <source>
        <strain evidence="2">CCBAS 213</strain>
    </source>
</reference>
<feature type="region of interest" description="Disordered" evidence="1">
    <location>
        <begin position="137"/>
        <end position="162"/>
    </location>
</feature>
<dbReference type="PANTHER" id="PTHR24216:SF65">
    <property type="entry name" value="PAXILLIN-LIKE PROTEIN 1"/>
    <property type="match status" value="1"/>
</dbReference>
<sequence>MGAYGQSRGSAPPAYAHEITDSFHFPPVSTPHATSEQLPALVSPVTTPPTSTDSPQVTSSGEAMPVVFPDPPEATPEDVNRFIEERVRLAARRYRMDLSPFRRNVRLPLVLYSTGQFNPIPTNMSTVRTSTAAVDNLSLPQQPGESSPTVPTSHSSETQKTVDALNEARREVFNRGLLQQLHDEDMLLYGQTMVPDQGVHIDLYGDATHPDFPGIRIFLPHIRSEVYNPLRARFPPPENTSVPPTGVPTAHVRSSVSRALSQTIVDPIEERNKALISKIKGRVDMFPHIIGHHLDILRSRRMNPLSSLVTRDLETNLQDLRLVLGQILSIPGEEQRPRPLQAPPQPRTRVGAAAPNLDPGDDGSSSDSQDSTPDPPNPPPNGRNPPNRHPDPPTPPRQRPNRPEHGATPLVPSPRPQAVPVNAQSNHYDLREPASYFDSVLARAGRPPNDPPPPPPPGGPGSHRSGSSNRHSSRSDNPQAREPTPAHFQEVRFTSQEPRFNNEEIFEYLPVMRSEVEIMLAIFQRYERLVNRNLLRVQRGLDSNVQKTSLQSIPRPQKYEGSSDLIEFDEWTFSIIRWMKITNICGPVYTEDEWGGQQLSAIDMQHTSTLATFLGEMPYTFEGGVCQLFASLLRFANMMPSPPDIYTFRRCLMISLPSNIHQEVTRMGLTAEVSTVNDIMQRALIVEKGIRAERYYSQQRQDHISQLRKSSKENAKSAKKRHSPSPRKFKKVQGERHSTRPNPGYEKFKRIRDQPKKDRPSSGHKSSHPHHSKDKGKSNPNSKIPTLLRLWEEGTLLQ</sequence>
<feature type="compositionally biased region" description="Basic residues" evidence="1">
    <location>
        <begin position="765"/>
        <end position="774"/>
    </location>
</feature>
<protein>
    <submittedName>
        <fullName evidence="2">Uncharacterized protein</fullName>
    </submittedName>
</protein>
<feature type="region of interest" description="Disordered" evidence="1">
    <location>
        <begin position="333"/>
        <end position="421"/>
    </location>
</feature>
<feature type="compositionally biased region" description="Low complexity" evidence="1">
    <location>
        <begin position="42"/>
        <end position="60"/>
    </location>
</feature>
<keyword evidence="3" id="KW-1185">Reference proteome</keyword>
<dbReference type="GeneID" id="85362886"/>
<dbReference type="PANTHER" id="PTHR24216">
    <property type="entry name" value="PAXILLIN-RELATED"/>
    <property type="match status" value="1"/>
</dbReference>
<feature type="compositionally biased region" description="Low complexity" evidence="1">
    <location>
        <begin position="362"/>
        <end position="372"/>
    </location>
</feature>
<dbReference type="AlphaFoldDB" id="A0AA39J184"/>
<organism evidence="2 3">
    <name type="scientific">Armillaria tabescens</name>
    <name type="common">Ringless honey mushroom</name>
    <name type="synonym">Agaricus tabescens</name>
    <dbReference type="NCBI Taxonomy" id="1929756"/>
    <lineage>
        <taxon>Eukaryota</taxon>
        <taxon>Fungi</taxon>
        <taxon>Dikarya</taxon>
        <taxon>Basidiomycota</taxon>
        <taxon>Agaricomycotina</taxon>
        <taxon>Agaricomycetes</taxon>
        <taxon>Agaricomycetidae</taxon>
        <taxon>Agaricales</taxon>
        <taxon>Marasmiineae</taxon>
        <taxon>Physalacriaceae</taxon>
        <taxon>Desarmillaria</taxon>
    </lineage>
</organism>
<evidence type="ECO:0000256" key="1">
    <source>
        <dbReference type="SAM" id="MobiDB-lite"/>
    </source>
</evidence>
<feature type="compositionally biased region" description="Basic residues" evidence="1">
    <location>
        <begin position="717"/>
        <end position="731"/>
    </location>
</feature>
<evidence type="ECO:0000313" key="2">
    <source>
        <dbReference type="EMBL" id="KAK0433392.1"/>
    </source>
</evidence>